<evidence type="ECO:0000313" key="2">
    <source>
        <dbReference type="EMBL" id="CAF1625157.1"/>
    </source>
</evidence>
<evidence type="ECO:0000313" key="3">
    <source>
        <dbReference type="Proteomes" id="UP000663828"/>
    </source>
</evidence>
<feature type="coiled-coil region" evidence="1">
    <location>
        <begin position="91"/>
        <end position="125"/>
    </location>
</feature>
<dbReference type="AlphaFoldDB" id="A0A816CJ24"/>
<accession>A0A816CJ24</accession>
<keyword evidence="1" id="KW-0175">Coiled coil</keyword>
<evidence type="ECO:0000256" key="1">
    <source>
        <dbReference type="SAM" id="Coils"/>
    </source>
</evidence>
<gene>
    <name evidence="2" type="ORF">XAT740_LOCUS50804</name>
</gene>
<proteinExistence type="predicted"/>
<sequence length="183" mass="21519">MDKSLSYHQYYQIVPPTIHVTKYRSKSSESLPSHHLQPTILFEQHQQHLNRKAKVKKSNTALIDFQVKPSANTSSMLRRRFSLFRAKRCHQSDEQADIQTLQQTIDQLKQDLLIKTNELEGMKELIENKRNTMRHTPGDSIEQAMRLQLILHARLEEMLRENELLKKTICDLEAFAQQQKSKI</sequence>
<reference evidence="2" key="1">
    <citation type="submission" date="2021-02" db="EMBL/GenBank/DDBJ databases">
        <authorList>
            <person name="Nowell W R."/>
        </authorList>
    </citation>
    <scope>NUCLEOTIDE SEQUENCE</scope>
</reference>
<organism evidence="2 3">
    <name type="scientific">Adineta ricciae</name>
    <name type="common">Rotifer</name>
    <dbReference type="NCBI Taxonomy" id="249248"/>
    <lineage>
        <taxon>Eukaryota</taxon>
        <taxon>Metazoa</taxon>
        <taxon>Spiralia</taxon>
        <taxon>Gnathifera</taxon>
        <taxon>Rotifera</taxon>
        <taxon>Eurotatoria</taxon>
        <taxon>Bdelloidea</taxon>
        <taxon>Adinetida</taxon>
        <taxon>Adinetidae</taxon>
        <taxon>Adineta</taxon>
    </lineage>
</organism>
<comment type="caution">
    <text evidence="2">The sequence shown here is derived from an EMBL/GenBank/DDBJ whole genome shotgun (WGS) entry which is preliminary data.</text>
</comment>
<keyword evidence="3" id="KW-1185">Reference proteome</keyword>
<name>A0A816CJ24_ADIRI</name>
<protein>
    <submittedName>
        <fullName evidence="2">Uncharacterized protein</fullName>
    </submittedName>
</protein>
<dbReference type="EMBL" id="CAJNOR010007903">
    <property type="protein sequence ID" value="CAF1625157.1"/>
    <property type="molecule type" value="Genomic_DNA"/>
</dbReference>
<dbReference type="Proteomes" id="UP000663828">
    <property type="component" value="Unassembled WGS sequence"/>
</dbReference>